<dbReference type="STRING" id="517418.Ctha_1867"/>
<dbReference type="OrthoDB" id="9814412at2"/>
<feature type="chain" id="PRO_5002795744" description="GWxTD domain-containing protein" evidence="1">
    <location>
        <begin position="29"/>
        <end position="440"/>
    </location>
</feature>
<protein>
    <recommendedName>
        <fullName evidence="2">GWxTD domain-containing protein</fullName>
    </recommendedName>
</protein>
<dbReference type="EMBL" id="CP001100">
    <property type="protein sequence ID" value="ACF14324.1"/>
    <property type="molecule type" value="Genomic_DNA"/>
</dbReference>
<organism evidence="3 4">
    <name type="scientific">Chloroherpeton thalassium (strain ATCC 35110 / GB-78)</name>
    <dbReference type="NCBI Taxonomy" id="517418"/>
    <lineage>
        <taxon>Bacteria</taxon>
        <taxon>Pseudomonadati</taxon>
        <taxon>Chlorobiota</taxon>
        <taxon>Chlorobiia</taxon>
        <taxon>Chlorobiales</taxon>
        <taxon>Chloroherpetonaceae</taxon>
        <taxon>Chloroherpeton</taxon>
    </lineage>
</organism>
<dbReference type="AlphaFoldDB" id="B3QTX6"/>
<dbReference type="HOGENOM" id="CLU_646859_0_0_10"/>
<evidence type="ECO:0000313" key="4">
    <source>
        <dbReference type="Proteomes" id="UP000001208"/>
    </source>
</evidence>
<evidence type="ECO:0000256" key="1">
    <source>
        <dbReference type="SAM" id="SignalP"/>
    </source>
</evidence>
<feature type="signal peptide" evidence="1">
    <location>
        <begin position="1"/>
        <end position="28"/>
    </location>
</feature>
<evidence type="ECO:0000259" key="2">
    <source>
        <dbReference type="Pfam" id="PF20094"/>
    </source>
</evidence>
<dbReference type="eggNOG" id="COG4219">
    <property type="taxonomic scope" value="Bacteria"/>
</dbReference>
<accession>B3QTX6</accession>
<dbReference type="RefSeq" id="WP_012500408.1">
    <property type="nucleotide sequence ID" value="NC_011026.1"/>
</dbReference>
<sequence>MKNSLTQFALSHFLLGLLWLFSANSLFAQTDLNGRPIYQAPPPFDLKIYSFRATERHNRVDVYLKFNHDMLSFIKQAEHFSARYLIVADFFDAETEKMLVEKTWAEKIVVETYEETISKKAVQAKTYTLELPLGNYTAMLRIIDQQSNQTFAVQKNIENAIDGSAKFSISSLMLIAETPRRIEERKVFSPNFSGMLFEKNETPRIYYEIYNSNRARRRVLAEYTILAVGQETEQKDRYTKILKLDSLKTEILDDIPTQQLTGGDYRLELALFDSSQAQPALVKASCAFRIRITGLAIYVPNLNEAISQLQYIADSDQIEYILAAKSDSAKIQRFNEFWKKRDPSPGTEINELMAEYYNRVNYADQHFSSYMKGWRTDMGMIYIKYGAPDFVERHPFSTSTRPYEVWEFHQHRRRFIFVDMNGFGDYRLTVPEWDPANQMR</sequence>
<dbReference type="Pfam" id="PF20094">
    <property type="entry name" value="GWxTD_dom"/>
    <property type="match status" value="1"/>
</dbReference>
<dbReference type="KEGG" id="cts:Ctha_1867"/>
<proteinExistence type="predicted"/>
<name>B3QTX6_CHLT3</name>
<dbReference type="Proteomes" id="UP000001208">
    <property type="component" value="Chromosome"/>
</dbReference>
<feature type="domain" description="GWxTD" evidence="2">
    <location>
        <begin position="302"/>
        <end position="411"/>
    </location>
</feature>
<keyword evidence="1" id="KW-0732">Signal</keyword>
<gene>
    <name evidence="3" type="ordered locus">Ctha_1867</name>
</gene>
<keyword evidence="4" id="KW-1185">Reference proteome</keyword>
<dbReference type="InterPro" id="IPR030959">
    <property type="entry name" value="GWxTD_dom"/>
</dbReference>
<evidence type="ECO:0000313" key="3">
    <source>
        <dbReference type="EMBL" id="ACF14324.1"/>
    </source>
</evidence>
<reference evidence="3 4" key="1">
    <citation type="submission" date="2008-06" db="EMBL/GenBank/DDBJ databases">
        <title>Complete sequence of Chloroherpeton thalassium ATCC 35110.</title>
        <authorList>
            <consortium name="US DOE Joint Genome Institute"/>
            <person name="Lucas S."/>
            <person name="Copeland A."/>
            <person name="Lapidus A."/>
            <person name="Glavina del Rio T."/>
            <person name="Dalin E."/>
            <person name="Tice H."/>
            <person name="Bruce D."/>
            <person name="Goodwin L."/>
            <person name="Pitluck S."/>
            <person name="Schmutz J."/>
            <person name="Larimer F."/>
            <person name="Land M."/>
            <person name="Hauser L."/>
            <person name="Kyrpides N."/>
            <person name="Mikhailova N."/>
            <person name="Liu Z."/>
            <person name="Li T."/>
            <person name="Zhao F."/>
            <person name="Overmann J."/>
            <person name="Bryant D.A."/>
            <person name="Richardson P."/>
        </authorList>
    </citation>
    <scope>NUCLEOTIDE SEQUENCE [LARGE SCALE GENOMIC DNA]</scope>
    <source>
        <strain evidence="4">ATCC 35110 / GB-78</strain>
    </source>
</reference>
<dbReference type="NCBIfam" id="TIGR04514">
    <property type="entry name" value="GWxTD_dom"/>
    <property type="match status" value="1"/>
</dbReference>